<dbReference type="PANTHER" id="PTHR14324:SF3">
    <property type="entry name" value="CONDENSIN-2 COMPLEX SUBUNIT H2"/>
    <property type="match status" value="1"/>
</dbReference>
<dbReference type="EMBL" id="JAVRBK010000001">
    <property type="protein sequence ID" value="KAK5650264.1"/>
    <property type="molecule type" value="Genomic_DNA"/>
</dbReference>
<comment type="caution">
    <text evidence="3">The sequence shown here is derived from an EMBL/GenBank/DDBJ whole genome shotgun (WGS) entry which is preliminary data.</text>
</comment>
<evidence type="ECO:0000256" key="1">
    <source>
        <dbReference type="SAM" id="MobiDB-lite"/>
    </source>
</evidence>
<accession>A0AAN7VV63</accession>
<dbReference type="GO" id="GO:0005634">
    <property type="term" value="C:nucleus"/>
    <property type="evidence" value="ECO:0007669"/>
    <property type="project" value="TreeGrafter"/>
</dbReference>
<evidence type="ECO:0000313" key="4">
    <source>
        <dbReference type="Proteomes" id="UP001329430"/>
    </source>
</evidence>
<dbReference type="GO" id="GO:0051306">
    <property type="term" value="P:mitotic sister chromatid separation"/>
    <property type="evidence" value="ECO:0007669"/>
    <property type="project" value="TreeGrafter"/>
</dbReference>
<evidence type="ECO:0000313" key="3">
    <source>
        <dbReference type="EMBL" id="KAK5650264.1"/>
    </source>
</evidence>
<organism evidence="3 4">
    <name type="scientific">Pyrocoelia pectoralis</name>
    <dbReference type="NCBI Taxonomy" id="417401"/>
    <lineage>
        <taxon>Eukaryota</taxon>
        <taxon>Metazoa</taxon>
        <taxon>Ecdysozoa</taxon>
        <taxon>Arthropoda</taxon>
        <taxon>Hexapoda</taxon>
        <taxon>Insecta</taxon>
        <taxon>Pterygota</taxon>
        <taxon>Neoptera</taxon>
        <taxon>Endopterygota</taxon>
        <taxon>Coleoptera</taxon>
        <taxon>Polyphaga</taxon>
        <taxon>Elateriformia</taxon>
        <taxon>Elateroidea</taxon>
        <taxon>Lampyridae</taxon>
        <taxon>Lampyrinae</taxon>
        <taxon>Pyrocoelia</taxon>
    </lineage>
</organism>
<dbReference type="GO" id="GO:0003682">
    <property type="term" value="F:chromatin binding"/>
    <property type="evidence" value="ECO:0007669"/>
    <property type="project" value="TreeGrafter"/>
</dbReference>
<feature type="domain" description="Condensin-2 complex subunit H2 C-terminal" evidence="2">
    <location>
        <begin position="765"/>
        <end position="864"/>
    </location>
</feature>
<dbReference type="InterPro" id="IPR031737">
    <property type="entry name" value="CNDH2_C"/>
</dbReference>
<dbReference type="InterPro" id="IPR031739">
    <property type="entry name" value="Ncaph2"/>
</dbReference>
<evidence type="ECO:0000259" key="2">
    <source>
        <dbReference type="Pfam" id="PF16858"/>
    </source>
</evidence>
<sequence length="909" mass="101919">MATEEEETLPGISRLSHLTSKLNNMLKKPTLDTQLSETLDSFIAELSHNDHYLANGIVNIKFAEAGLFLENSSVLYGKRVDLLWDNALQYQMQLCAYNKSQEENAKEAEKITQRINQNKRKKVVQNIVEKLAFHGDLINDISRSNKVLETYSSLIRNDNLSNTWKEINKNKTVDNHSNGESSSHHESRPVQSTPCNDFTCNINQNVYLDSGEKLASHSDLVMNRLLPYIGSFNKIMEPERIIGGNNQDWLLQKYMKHIGVTYQKFWLERLGDDFNLFQQRVHQIDTLLPSEANAVGLSNLSVVNLIRLPEELMAEYAKNNDVHVRAMIHDLLVKERQSSAARIKKSSERFSEADSAYHEMFNDTDSRSGSRPDIAFISQHSLVDSGTYDDELDMCNGETILNEETPIYSGDISEAITCDTTIPIASASTNLSQAQEGNSHEDIGNTRVDVVTMSNVTDTNQDNSIIPSVTTTQDDILNTNIGGDNGTNNSVQDDSGTLINPTDLSLNSGINDGDNLATDLNTVQDNAIASIVTNLESRECNSNIVSNNLATFHNKTVALEDHKRSSVNKNSTPVSITVRSVIKPLPERSSKTQKRKIVTDLDNGEPSLTPKRKCVPRTKWLKTVVALFGVFESFYVRHYMAEDGEEGHEMFDVENDHLTQQSLISLPVGSGSTDAVVLDMRENENVDCISNNNYDMINDVTEDQIQNYTDELELQCTLSPITSSVEPVNCDVRDNEINIPSGSSDLVNASTSSGYVSDMHSFSRTKAVSDWRSFIEPKLKELHKSEFDIHRYGGQIINAIPEGEMLPFNDLVCNQKSSEVCRYFLAALQLANTYNIELIAPQGKLANEALKVKLLTKERYHEHLDEYEAPSENDFRERMGRAQAACSSHFLHSTPKTSSHKKSKKRLKL</sequence>
<feature type="region of interest" description="Disordered" evidence="1">
    <location>
        <begin position="888"/>
        <end position="909"/>
    </location>
</feature>
<reference evidence="3 4" key="1">
    <citation type="journal article" date="2024" name="Insects">
        <title>An Improved Chromosome-Level Genome Assembly of the Firefly Pyrocoelia pectoralis.</title>
        <authorList>
            <person name="Fu X."/>
            <person name="Meyer-Rochow V.B."/>
            <person name="Ballantyne L."/>
            <person name="Zhu X."/>
        </authorList>
    </citation>
    <scope>NUCLEOTIDE SEQUENCE [LARGE SCALE GENOMIC DNA]</scope>
    <source>
        <strain evidence="3">XCY_ONT2</strain>
    </source>
</reference>
<feature type="compositionally biased region" description="Basic residues" evidence="1">
    <location>
        <begin position="898"/>
        <end position="909"/>
    </location>
</feature>
<dbReference type="PANTHER" id="PTHR14324">
    <property type="entry name" value="CONDENSIN-2 COMPLEX SUBUNIT H2"/>
    <property type="match status" value="1"/>
</dbReference>
<dbReference type="Pfam" id="PF16858">
    <property type="entry name" value="CNDH2_C"/>
    <property type="match status" value="1"/>
</dbReference>
<gene>
    <name evidence="3" type="ORF">RI129_001293</name>
</gene>
<dbReference type="Proteomes" id="UP001329430">
    <property type="component" value="Chromosome 1"/>
</dbReference>
<keyword evidence="4" id="KW-1185">Reference proteome</keyword>
<dbReference type="GO" id="GO:0010032">
    <property type="term" value="P:meiotic chromosome condensation"/>
    <property type="evidence" value="ECO:0007669"/>
    <property type="project" value="TreeGrafter"/>
</dbReference>
<name>A0AAN7VV63_9COLE</name>
<feature type="region of interest" description="Disordered" evidence="1">
    <location>
        <begin position="171"/>
        <end position="192"/>
    </location>
</feature>
<protein>
    <recommendedName>
        <fullName evidence="2">Condensin-2 complex subunit H2 C-terminal domain-containing protein</fullName>
    </recommendedName>
</protein>
<proteinExistence type="predicted"/>
<dbReference type="GO" id="GO:0000796">
    <property type="term" value="C:condensin complex"/>
    <property type="evidence" value="ECO:0007669"/>
    <property type="project" value="TreeGrafter"/>
</dbReference>
<dbReference type="AlphaFoldDB" id="A0AAN7VV63"/>